<comment type="caution">
    <text evidence="1">The sequence shown here is derived from an EMBL/GenBank/DDBJ whole genome shotgun (WGS) entry which is preliminary data.</text>
</comment>
<sequence length="161" mass="18103">MINLFYVSISGNTRAFVKRLCAYADQQHAKNADAYQINAVEYSESVDVSIMDHPFFAMVPTYLDGGDGINNGYQEVMTLDFRDELDAGNTENLLGIVGSGNRNFNAQFGLTAKHYARRFNSPVIGLFELRGNDEEAVKIYTALTNYQKDFEQRGVKRALTH</sequence>
<name>A0A0R1QAX8_9LACO</name>
<accession>A0A0R1QAX8</accession>
<proteinExistence type="predicted"/>
<gene>
    <name evidence="1" type="ORF">FD01_GL002169</name>
</gene>
<organism evidence="1 2">
    <name type="scientific">Lacticaseibacillus manihotivorans DSM 13343 = JCM 12514</name>
    <dbReference type="NCBI Taxonomy" id="1423769"/>
    <lineage>
        <taxon>Bacteria</taxon>
        <taxon>Bacillati</taxon>
        <taxon>Bacillota</taxon>
        <taxon>Bacilli</taxon>
        <taxon>Lactobacillales</taxon>
        <taxon>Lactobacillaceae</taxon>
        <taxon>Lacticaseibacillus</taxon>
    </lineage>
</organism>
<dbReference type="PANTHER" id="PTHR37297">
    <property type="entry name" value="PROTEIN NRDI"/>
    <property type="match status" value="1"/>
</dbReference>
<reference evidence="1 2" key="1">
    <citation type="journal article" date="2015" name="Genome Announc.">
        <title>Expanding the biotechnology potential of lactobacilli through comparative genomics of 213 strains and associated genera.</title>
        <authorList>
            <person name="Sun Z."/>
            <person name="Harris H.M."/>
            <person name="McCann A."/>
            <person name="Guo C."/>
            <person name="Argimon S."/>
            <person name="Zhang W."/>
            <person name="Yang X."/>
            <person name="Jeffery I.B."/>
            <person name="Cooney J.C."/>
            <person name="Kagawa T.F."/>
            <person name="Liu W."/>
            <person name="Song Y."/>
            <person name="Salvetti E."/>
            <person name="Wrobel A."/>
            <person name="Rasinkangas P."/>
            <person name="Parkhill J."/>
            <person name="Rea M.C."/>
            <person name="O'Sullivan O."/>
            <person name="Ritari J."/>
            <person name="Douillard F.P."/>
            <person name="Paul Ross R."/>
            <person name="Yang R."/>
            <person name="Briner A.E."/>
            <person name="Felis G.E."/>
            <person name="de Vos W.M."/>
            <person name="Barrangou R."/>
            <person name="Klaenhammer T.R."/>
            <person name="Caufield P.W."/>
            <person name="Cui Y."/>
            <person name="Zhang H."/>
            <person name="O'Toole P.W."/>
        </authorList>
    </citation>
    <scope>NUCLEOTIDE SEQUENCE [LARGE SCALE GENOMIC DNA]</scope>
    <source>
        <strain evidence="1 2">DSM 13343</strain>
    </source>
</reference>
<evidence type="ECO:0000313" key="1">
    <source>
        <dbReference type="EMBL" id="KRL41585.1"/>
    </source>
</evidence>
<dbReference type="Proteomes" id="UP000051790">
    <property type="component" value="Unassembled WGS sequence"/>
</dbReference>
<evidence type="ECO:0000313" key="2">
    <source>
        <dbReference type="Proteomes" id="UP000051790"/>
    </source>
</evidence>
<dbReference type="EMBL" id="AZEU01000247">
    <property type="protein sequence ID" value="KRL41585.1"/>
    <property type="molecule type" value="Genomic_DNA"/>
</dbReference>
<dbReference type="SUPFAM" id="SSF52218">
    <property type="entry name" value="Flavoproteins"/>
    <property type="match status" value="1"/>
</dbReference>
<protein>
    <submittedName>
        <fullName evidence="1">Flavoprotein NrdI</fullName>
    </submittedName>
</protein>
<dbReference type="PATRIC" id="fig|1423769.4.peg.2330"/>
<dbReference type="Pfam" id="PF07972">
    <property type="entry name" value="Flavodoxin_NdrI"/>
    <property type="match status" value="1"/>
</dbReference>
<dbReference type="InterPro" id="IPR029039">
    <property type="entry name" value="Flavoprotein-like_sf"/>
</dbReference>
<dbReference type="OrthoDB" id="350535at2"/>
<dbReference type="GO" id="GO:0010181">
    <property type="term" value="F:FMN binding"/>
    <property type="evidence" value="ECO:0007669"/>
    <property type="project" value="InterPro"/>
</dbReference>
<dbReference type="InterPro" id="IPR004465">
    <property type="entry name" value="RNR_NrdI"/>
</dbReference>
<dbReference type="RefSeq" id="WP_056964712.1">
    <property type="nucleotide sequence ID" value="NZ_AZEU01000247.1"/>
</dbReference>
<dbReference type="AlphaFoldDB" id="A0A0R1QAX8"/>
<dbReference type="Gene3D" id="3.40.50.360">
    <property type="match status" value="1"/>
</dbReference>
<keyword evidence="2" id="KW-1185">Reference proteome</keyword>
<dbReference type="PANTHER" id="PTHR37297:SF1">
    <property type="entry name" value="PROTEIN NRDI"/>
    <property type="match status" value="1"/>
</dbReference>